<feature type="region of interest" description="Disordered" evidence="5">
    <location>
        <begin position="219"/>
        <end position="263"/>
    </location>
</feature>
<evidence type="ECO:0000256" key="2">
    <source>
        <dbReference type="ARBA" id="ARBA00022525"/>
    </source>
</evidence>
<evidence type="ECO:0000256" key="6">
    <source>
        <dbReference type="SAM" id="SignalP"/>
    </source>
</evidence>
<evidence type="ECO:0000256" key="1">
    <source>
        <dbReference type="ARBA" id="ARBA00004613"/>
    </source>
</evidence>
<evidence type="ECO:0000256" key="5">
    <source>
        <dbReference type="SAM" id="MobiDB-lite"/>
    </source>
</evidence>
<gene>
    <name evidence="8" type="ORF">EV645_3971</name>
</gene>
<comment type="subcellular location">
    <subcellularLocation>
        <location evidence="1">Secreted</location>
    </subcellularLocation>
</comment>
<evidence type="ECO:0000313" key="8">
    <source>
        <dbReference type="EMBL" id="RZU16407.1"/>
    </source>
</evidence>
<dbReference type="PANTHER" id="PTHR46943:SF1">
    <property type="entry name" value="PENTRAXIN-RELATED PROTEIN PTX3"/>
    <property type="match status" value="1"/>
</dbReference>
<feature type="domain" description="LamG-like jellyroll fold" evidence="7">
    <location>
        <begin position="750"/>
        <end position="892"/>
    </location>
</feature>
<feature type="signal peptide" evidence="6">
    <location>
        <begin position="1"/>
        <end position="19"/>
    </location>
</feature>
<dbReference type="Pfam" id="PF24517">
    <property type="entry name" value="CBM96"/>
    <property type="match status" value="1"/>
</dbReference>
<comment type="caution">
    <text evidence="8">The sequence shown here is derived from an EMBL/GenBank/DDBJ whole genome shotgun (WGS) entry which is preliminary data.</text>
</comment>
<dbReference type="OrthoDB" id="9762066at2"/>
<keyword evidence="4" id="KW-1015">Disulfide bond</keyword>
<dbReference type="SUPFAM" id="SSF49899">
    <property type="entry name" value="Concanavalin A-like lectins/glucanases"/>
    <property type="match status" value="2"/>
</dbReference>
<dbReference type="EMBL" id="SHKR01000012">
    <property type="protein sequence ID" value="RZU16407.1"/>
    <property type="molecule type" value="Genomic_DNA"/>
</dbReference>
<dbReference type="SMART" id="SM00560">
    <property type="entry name" value="LamGL"/>
    <property type="match status" value="1"/>
</dbReference>
<feature type="chain" id="PRO_5020427029" evidence="6">
    <location>
        <begin position="20"/>
        <end position="1152"/>
    </location>
</feature>
<reference evidence="8 9" key="1">
    <citation type="journal article" date="2015" name="Stand. Genomic Sci.">
        <title>Genomic Encyclopedia of Bacterial and Archaeal Type Strains, Phase III: the genomes of soil and plant-associated and newly described type strains.</title>
        <authorList>
            <person name="Whitman W.B."/>
            <person name="Woyke T."/>
            <person name="Klenk H.P."/>
            <person name="Zhou Y."/>
            <person name="Lilburn T.G."/>
            <person name="Beck B.J."/>
            <person name="De Vos P."/>
            <person name="Vandamme P."/>
            <person name="Eisen J.A."/>
            <person name="Garrity G."/>
            <person name="Hugenholtz P."/>
            <person name="Kyrpides N.C."/>
        </authorList>
    </citation>
    <scope>NUCLEOTIDE SEQUENCE [LARGE SCALE GENOMIC DNA]</scope>
    <source>
        <strain evidence="8 9">VKM Ac-2540</strain>
    </source>
</reference>
<dbReference type="InterPro" id="IPR006558">
    <property type="entry name" value="LamG-like"/>
</dbReference>
<keyword evidence="2" id="KW-0964">Secreted</keyword>
<dbReference type="GO" id="GO:0005576">
    <property type="term" value="C:extracellular region"/>
    <property type="evidence" value="ECO:0007669"/>
    <property type="project" value="UniProtKB-SubCell"/>
</dbReference>
<sequence>MATAAAVLGAGLHATTAVAKTPAPPAIGRTLEEASKYAAASGDPVEIADRTTETSQTFANADGSFTTKLSNQPVRARQGDTWRAVDTNLEFRSDGTVGPKVAVAQVTLSGGGSGLLARLGLKDGTFELKSPWSLPQPTLSGSTATYSDVIAGVDVVVEATAEGFSYNVVVKNRAAATSPALRSLHLPVTTSGLSLRSGRAGGPMYVAADGREVLSAGDGVMWDSAQPGPQTKLSGPPRPSAQIVDDGPSGAHSAEVEVRGDESGLTLVPDSELLTATSTVYPVVLDPVPATRSATAWAAAWQLYPTTSFYKTTHSLGVGFEDYEQHKIVRSFFQFDTSAFAGKKILDSTLRTYEVHSASCAARSVTVARTGAISAATTWNNQPAVQLTATSKSFANGYNSSCPDAYVEFPVTNSMVDTAAKGYTTSTFRLSATDETDGIAWKQFSSFGELQLHYLTPPDVPRRVGLTDPNEGCDNATAPVNVGSTNIQFGLTPVLKNNVNEPNARVQGELWIYSSSGNPFLTKLTGRDSPGTAMTVTIPSSALPDGVTYHFRARTLYPDDVSGVTLVSNWSVWCYFRVDRLAPDPPIVTAKFGATNIPNCQGESTCEEIASFGDVVSFTFKGAASDVSRHEYWFQGQQRTSVTGNTVTVALKPPQEGYNVLHVVSYDPAVHSSKPTDFMLNVGSGRPPIGSWSFDDGAGTIASDSASPAHPLIVYGGGAFDDAGRDGKSVLMDGVDDYAETSSPVVDTSLSFTVSAWARLTTAKEAVVVGAAGSVGSAFELYYSASSNRWVFQRMNTDTMSPGIVKALSDEPAVLGSWTHLTAVYDNVANKIQLYVNGRLQSAGNTSFPATSAWKASGPLSVGRGQYNGVRQYWFPGSIDGVQIWQRAFDATAAMALTDPRSGGAAVVSQAARWPMDTAVLGSDQVWRTPDTVFGANMPISGFGGSTDPAMSFVEDPDRGRVLQFSGAASEALSLPRSVVDAGTTFSAAAWVKLTDPTKPAVIARQAGTDRDAWRLEWKPIDSFGGQWIFSRARADGTGEDHAMFPDDIDSVTNSWRLVIGTYDANSPDGTNQGPLGGIGITVNKRADDLGTARHSSPYRLGSTVVGKGRVAGAEFAGEIDDFRLYVGPLVDDAVCREFPDLGSGTCPTPAG</sequence>
<dbReference type="AlphaFoldDB" id="A0A4Q7X0L6"/>
<organism evidence="8 9">
    <name type="scientific">Kribbella rubisoli</name>
    <dbReference type="NCBI Taxonomy" id="3075929"/>
    <lineage>
        <taxon>Bacteria</taxon>
        <taxon>Bacillati</taxon>
        <taxon>Actinomycetota</taxon>
        <taxon>Actinomycetes</taxon>
        <taxon>Propionibacteriales</taxon>
        <taxon>Kribbellaceae</taxon>
        <taxon>Kribbella</taxon>
    </lineage>
</organism>
<accession>A0A4Q7X0L6</accession>
<keyword evidence="3 6" id="KW-0732">Signal</keyword>
<dbReference type="InterPro" id="IPR055372">
    <property type="entry name" value="CBM96"/>
</dbReference>
<dbReference type="Proteomes" id="UP000292027">
    <property type="component" value="Unassembled WGS sequence"/>
</dbReference>
<dbReference type="Pfam" id="PF13385">
    <property type="entry name" value="Laminin_G_3"/>
    <property type="match status" value="2"/>
</dbReference>
<proteinExistence type="predicted"/>
<dbReference type="InterPro" id="IPR042837">
    <property type="entry name" value="PTX3"/>
</dbReference>
<dbReference type="NCBIfam" id="NF033679">
    <property type="entry name" value="DNRLRE_dom"/>
    <property type="match status" value="1"/>
</dbReference>
<evidence type="ECO:0000256" key="4">
    <source>
        <dbReference type="ARBA" id="ARBA00023157"/>
    </source>
</evidence>
<name>A0A4Q7X0L6_9ACTN</name>
<evidence type="ECO:0000313" key="9">
    <source>
        <dbReference type="Proteomes" id="UP000292027"/>
    </source>
</evidence>
<dbReference type="GO" id="GO:0006955">
    <property type="term" value="P:immune response"/>
    <property type="evidence" value="ECO:0007669"/>
    <property type="project" value="InterPro"/>
</dbReference>
<dbReference type="RefSeq" id="WP_130445317.1">
    <property type="nucleotide sequence ID" value="NZ_SHKR01000012.1"/>
</dbReference>
<dbReference type="Gene3D" id="2.60.120.200">
    <property type="match status" value="2"/>
</dbReference>
<keyword evidence="9" id="KW-1185">Reference proteome</keyword>
<evidence type="ECO:0000256" key="3">
    <source>
        <dbReference type="ARBA" id="ARBA00022729"/>
    </source>
</evidence>
<evidence type="ECO:0000259" key="7">
    <source>
        <dbReference type="SMART" id="SM00560"/>
    </source>
</evidence>
<dbReference type="PANTHER" id="PTHR46943">
    <property type="entry name" value="PENTRAXIN-RELATED PROTEIN PTX3"/>
    <property type="match status" value="1"/>
</dbReference>
<protein>
    <submittedName>
        <fullName evidence="8">Concanavalin A-like lectin/glucanase superfamily protein</fullName>
    </submittedName>
</protein>
<dbReference type="InterPro" id="IPR013320">
    <property type="entry name" value="ConA-like_dom_sf"/>
</dbReference>